<accession>A0A0C5V1M4</accession>
<dbReference type="EMBL" id="CP007142">
    <property type="protein sequence ID" value="AJQ93450.1"/>
    <property type="molecule type" value="Genomic_DNA"/>
</dbReference>
<dbReference type="Proteomes" id="UP000032266">
    <property type="component" value="Chromosome"/>
</dbReference>
<dbReference type="KEGG" id="gsn:YC6258_01402"/>
<dbReference type="PATRIC" id="fig|1445510.3.peg.1373"/>
<dbReference type="RefSeq" id="WP_044616235.1">
    <property type="nucleotide sequence ID" value="NZ_CP007142.1"/>
</dbReference>
<dbReference type="AlphaFoldDB" id="A0A0C5V1M4"/>
<keyword evidence="3" id="KW-1185">Reference proteome</keyword>
<organism evidence="2 3">
    <name type="scientific">Gynuella sunshinyii YC6258</name>
    <dbReference type="NCBI Taxonomy" id="1445510"/>
    <lineage>
        <taxon>Bacteria</taxon>
        <taxon>Pseudomonadati</taxon>
        <taxon>Pseudomonadota</taxon>
        <taxon>Gammaproteobacteria</taxon>
        <taxon>Oceanospirillales</taxon>
        <taxon>Saccharospirillaceae</taxon>
        <taxon>Gynuella</taxon>
    </lineage>
</organism>
<name>A0A0C5V1M4_9GAMM</name>
<dbReference type="HOGENOM" id="CLU_120955_0_0_6"/>
<protein>
    <recommendedName>
        <fullName evidence="1">Transcription factor zinc-finger domain-containing protein</fullName>
    </recommendedName>
</protein>
<dbReference type="STRING" id="1445510.YC6258_01402"/>
<dbReference type="Pfam" id="PF13453">
    <property type="entry name" value="Zn_ribbon_TFIIB"/>
    <property type="match status" value="1"/>
</dbReference>
<dbReference type="OrthoDB" id="9814037at2"/>
<proteinExistence type="predicted"/>
<dbReference type="InterPro" id="IPR027392">
    <property type="entry name" value="TF_Znf"/>
</dbReference>
<feature type="domain" description="Transcription factor zinc-finger" evidence="1">
    <location>
        <begin position="2"/>
        <end position="44"/>
    </location>
</feature>
<gene>
    <name evidence="2" type="ORF">YC6258_01402</name>
</gene>
<evidence type="ECO:0000259" key="1">
    <source>
        <dbReference type="Pfam" id="PF13453"/>
    </source>
</evidence>
<evidence type="ECO:0000313" key="3">
    <source>
        <dbReference type="Proteomes" id="UP000032266"/>
    </source>
</evidence>
<sequence length="182" mass="21128">MKCPACKNGNLVSGYLEDLFLARTCDSCGGNWLMLEDYLHWLQRTPPQPLAASIEYEIMDSRQVLLCPVTGNMMLKYRISGSNDHRLDLSSDISGIWMDKGEWELLKSEGLAHQLNSIFTEPWQRRIQSERTAEVLSARYENKFGPEVYQKIKDTREWLLKQDNHLELLAYLIAKDPYSVKR</sequence>
<evidence type="ECO:0000313" key="2">
    <source>
        <dbReference type="EMBL" id="AJQ93450.1"/>
    </source>
</evidence>
<reference evidence="2 3" key="1">
    <citation type="submission" date="2014-01" db="EMBL/GenBank/DDBJ databases">
        <title>Full genme sequencing of cellulolytic bacterium Gynuella sunshinyii YC6258T gen. nov., sp. nov.</title>
        <authorList>
            <person name="Khan H."/>
            <person name="Chung E.J."/>
            <person name="Chung Y.R."/>
        </authorList>
    </citation>
    <scope>NUCLEOTIDE SEQUENCE [LARGE SCALE GENOMIC DNA]</scope>
    <source>
        <strain evidence="2 3">YC6258</strain>
    </source>
</reference>